<organism evidence="8">
    <name type="scientific">Capitella teleta</name>
    <name type="common">Polychaete worm</name>
    <dbReference type="NCBI Taxonomy" id="283909"/>
    <lineage>
        <taxon>Eukaryota</taxon>
        <taxon>Metazoa</taxon>
        <taxon>Spiralia</taxon>
        <taxon>Lophotrochozoa</taxon>
        <taxon>Annelida</taxon>
        <taxon>Polychaeta</taxon>
        <taxon>Sedentaria</taxon>
        <taxon>Scolecida</taxon>
        <taxon>Capitellidae</taxon>
        <taxon>Capitella</taxon>
    </lineage>
</organism>
<comment type="similarity">
    <text evidence="2">Belongs to the SLC34A transporter family.</text>
</comment>
<feature type="transmembrane region" description="Helical" evidence="7">
    <location>
        <begin position="425"/>
        <end position="447"/>
    </location>
</feature>
<evidence type="ECO:0000256" key="2">
    <source>
        <dbReference type="ARBA" id="ARBA00005808"/>
    </source>
</evidence>
<reference evidence="8 10" key="2">
    <citation type="journal article" date="2013" name="Nature">
        <title>Insights into bilaterian evolution from three spiralian genomes.</title>
        <authorList>
            <person name="Simakov O."/>
            <person name="Marletaz F."/>
            <person name="Cho S.J."/>
            <person name="Edsinger-Gonzales E."/>
            <person name="Havlak P."/>
            <person name="Hellsten U."/>
            <person name="Kuo D.H."/>
            <person name="Larsson T."/>
            <person name="Lv J."/>
            <person name="Arendt D."/>
            <person name="Savage R."/>
            <person name="Osoegawa K."/>
            <person name="de Jong P."/>
            <person name="Grimwood J."/>
            <person name="Chapman J.A."/>
            <person name="Shapiro H."/>
            <person name="Aerts A."/>
            <person name="Otillar R.P."/>
            <person name="Terry A.Y."/>
            <person name="Boore J.L."/>
            <person name="Grigoriev I.V."/>
            <person name="Lindberg D.R."/>
            <person name="Seaver E.C."/>
            <person name="Weisblat D.A."/>
            <person name="Putnam N.H."/>
            <person name="Rokhsar D.S."/>
        </authorList>
    </citation>
    <scope>NUCLEOTIDE SEQUENCE</scope>
    <source>
        <strain evidence="8 10">I ESC-2004</strain>
    </source>
</reference>
<dbReference type="EnsemblMetazoa" id="CapteT210511">
    <property type="protein sequence ID" value="CapteP210511"/>
    <property type="gene ID" value="CapteG210511"/>
</dbReference>
<evidence type="ECO:0000313" key="9">
    <source>
        <dbReference type="EnsemblMetazoa" id="CapteP210511"/>
    </source>
</evidence>
<dbReference type="STRING" id="283909.R7VL18"/>
<dbReference type="NCBIfam" id="TIGR01013">
    <property type="entry name" value="2a58"/>
    <property type="match status" value="1"/>
</dbReference>
<dbReference type="InterPro" id="IPR003841">
    <property type="entry name" value="Na/Pi_transpt"/>
</dbReference>
<keyword evidence="3" id="KW-1003">Cell membrane</keyword>
<keyword evidence="5 7" id="KW-1133">Transmembrane helix</keyword>
<dbReference type="Pfam" id="PF02690">
    <property type="entry name" value="Na_Pi_cotrans"/>
    <property type="match status" value="2"/>
</dbReference>
<feature type="transmembrane region" description="Helical" evidence="7">
    <location>
        <begin position="394"/>
        <end position="413"/>
    </location>
</feature>
<protein>
    <submittedName>
        <fullName evidence="8 9">Uncharacterized protein</fullName>
    </submittedName>
</protein>
<feature type="transmembrane region" description="Helical" evidence="7">
    <location>
        <begin position="107"/>
        <end position="125"/>
    </location>
</feature>
<accession>R7VL18</accession>
<evidence type="ECO:0000256" key="3">
    <source>
        <dbReference type="ARBA" id="ARBA00022475"/>
    </source>
</evidence>
<dbReference type="OrthoDB" id="76259at2759"/>
<evidence type="ECO:0000313" key="10">
    <source>
        <dbReference type="Proteomes" id="UP000014760"/>
    </source>
</evidence>
<reference evidence="9" key="3">
    <citation type="submission" date="2015-06" db="UniProtKB">
        <authorList>
            <consortium name="EnsemblMetazoa"/>
        </authorList>
    </citation>
    <scope>IDENTIFICATION</scope>
</reference>
<dbReference type="GO" id="GO:0044341">
    <property type="term" value="P:sodium-dependent phosphate transport"/>
    <property type="evidence" value="ECO:0007669"/>
    <property type="project" value="InterPro"/>
</dbReference>
<sequence>MAAMNANQNNSKLANNAASNEDICTVAMEKGENSVSTTETRVSTTTDIPWAELDCKGKLWRVTWLFARLCLVLCMLYLFICSLDVLQGAFQMLAGRAAGQVFQQSDLLNNPVCGLIIGILVTVLVQSSSTSTSIIITMVASQLLSVKQSIPIIMGSNIGTSVTNTIVSMTQSSEKAVFRRSFAGATVHDMFNWSCVIILLPIEAISGFMYYMTKEIVKPMGTSSSADNPVFLQVITKPMTNEIIQIDKNVIYAIAENSDRQKYPIAKYYCESISAPGQVCFNSQGSHLFTGVGVGSGMDEILAGAILLICSLFFMIICLLIMVKLLNSLLQGSMAKIIHKFINSDFPGYAKHLTGYVAILIGAGMTMLVQSSSVFTSALTPLVGINILTIERMYPLTLGANIGTTITGILTALTADADRFQDSIQLAFCHSFFNVIGILIFYPIPLLRRWPIFLAKKLGAITENYRWFAGMYDVCFSYFPESFLDFQSPEFGFLWALGFQFSWL</sequence>
<dbReference type="EMBL" id="KB292627">
    <property type="protein sequence ID" value="ELU17220.1"/>
    <property type="molecule type" value="Genomic_DNA"/>
</dbReference>
<evidence type="ECO:0000256" key="6">
    <source>
        <dbReference type="ARBA" id="ARBA00023136"/>
    </source>
</evidence>
<dbReference type="AlphaFoldDB" id="R7VL18"/>
<dbReference type="NCBIfam" id="NF037997">
    <property type="entry name" value="Na_Pi_symport"/>
    <property type="match status" value="1"/>
</dbReference>
<feature type="transmembrane region" description="Helical" evidence="7">
    <location>
        <begin position="301"/>
        <end position="323"/>
    </location>
</feature>
<dbReference type="GO" id="GO:0005436">
    <property type="term" value="F:sodium:phosphate symporter activity"/>
    <property type="evidence" value="ECO:0007669"/>
    <property type="project" value="InterPro"/>
</dbReference>
<dbReference type="HOGENOM" id="CLU_025063_0_0_1"/>
<keyword evidence="6 7" id="KW-0472">Membrane</keyword>
<dbReference type="EMBL" id="AMQN01004109">
    <property type="status" value="NOT_ANNOTATED_CDS"/>
    <property type="molecule type" value="Genomic_DNA"/>
</dbReference>
<name>R7VL18_CAPTE</name>
<feature type="transmembrane region" description="Helical" evidence="7">
    <location>
        <begin position="190"/>
        <end position="211"/>
    </location>
</feature>
<evidence type="ECO:0000313" key="8">
    <source>
        <dbReference type="EMBL" id="ELU17220.1"/>
    </source>
</evidence>
<dbReference type="PANTHER" id="PTHR10010:SF46">
    <property type="entry name" value="SODIUM-DEPENDENT PHOSPHATE TRANSPORT PROTEIN 2B"/>
    <property type="match status" value="1"/>
</dbReference>
<feature type="transmembrane region" description="Helical" evidence="7">
    <location>
        <begin position="65"/>
        <end position="86"/>
    </location>
</feature>
<evidence type="ECO:0000256" key="1">
    <source>
        <dbReference type="ARBA" id="ARBA00004424"/>
    </source>
</evidence>
<evidence type="ECO:0000256" key="7">
    <source>
        <dbReference type="SAM" id="Phobius"/>
    </source>
</evidence>
<proteinExistence type="inferred from homology"/>
<dbReference type="OMA" id="VHYDAVN"/>
<keyword evidence="4 7" id="KW-0812">Transmembrane</keyword>
<reference evidence="10" key="1">
    <citation type="submission" date="2012-12" db="EMBL/GenBank/DDBJ databases">
        <authorList>
            <person name="Hellsten U."/>
            <person name="Grimwood J."/>
            <person name="Chapman J.A."/>
            <person name="Shapiro H."/>
            <person name="Aerts A."/>
            <person name="Otillar R.P."/>
            <person name="Terry A.Y."/>
            <person name="Boore J.L."/>
            <person name="Simakov O."/>
            <person name="Marletaz F."/>
            <person name="Cho S.-J."/>
            <person name="Edsinger-Gonzales E."/>
            <person name="Havlak P."/>
            <person name="Kuo D.-H."/>
            <person name="Larsson T."/>
            <person name="Lv J."/>
            <person name="Arendt D."/>
            <person name="Savage R."/>
            <person name="Osoegawa K."/>
            <person name="de Jong P."/>
            <person name="Lindberg D.R."/>
            <person name="Seaver E.C."/>
            <person name="Weisblat D.A."/>
            <person name="Putnam N.H."/>
            <person name="Grigoriev I.V."/>
            <person name="Rokhsar D.S."/>
        </authorList>
    </citation>
    <scope>NUCLEOTIDE SEQUENCE</scope>
    <source>
        <strain evidence="10">I ESC-2004</strain>
    </source>
</reference>
<keyword evidence="10" id="KW-1185">Reference proteome</keyword>
<dbReference type="Proteomes" id="UP000014760">
    <property type="component" value="Unassembled WGS sequence"/>
</dbReference>
<feature type="transmembrane region" description="Helical" evidence="7">
    <location>
        <begin position="356"/>
        <end position="382"/>
    </location>
</feature>
<dbReference type="PANTHER" id="PTHR10010">
    <property type="entry name" value="SOLUTE CARRIER FAMILY 34 SODIUM PHOSPHATE , MEMBER 2-RELATED"/>
    <property type="match status" value="1"/>
</dbReference>
<comment type="subcellular location">
    <subcellularLocation>
        <location evidence="1">Apical cell membrane</location>
        <topology evidence="1">Multi-pass membrane protein</topology>
    </subcellularLocation>
</comment>
<dbReference type="GO" id="GO:0016324">
    <property type="term" value="C:apical plasma membrane"/>
    <property type="evidence" value="ECO:0007669"/>
    <property type="project" value="UniProtKB-SubCell"/>
</dbReference>
<evidence type="ECO:0000256" key="4">
    <source>
        <dbReference type="ARBA" id="ARBA00022692"/>
    </source>
</evidence>
<evidence type="ECO:0000256" key="5">
    <source>
        <dbReference type="ARBA" id="ARBA00022989"/>
    </source>
</evidence>
<gene>
    <name evidence="8" type="ORF">CAPTEDRAFT_210511</name>
</gene>